<evidence type="ECO:0000256" key="1">
    <source>
        <dbReference type="SAM" id="Coils"/>
    </source>
</evidence>
<feature type="region of interest" description="Disordered" evidence="2">
    <location>
        <begin position="507"/>
        <end position="552"/>
    </location>
</feature>
<feature type="coiled-coil region" evidence="1">
    <location>
        <begin position="292"/>
        <end position="326"/>
    </location>
</feature>
<sequence>MAGEQCASGTHCPTKDSSRRTRTKGGQPTFSENVAHLMLALQEVACHKCPQDDADSFAILRQTITLRSKSLQALHSDMVTTAEVACQKVLLLEATIDELRVELRTSQEEAKRVAQELKHSQNERLRANERARTAEEKMAKVVEQGERDRREALLEKQRAQQLQKRVDNFVQCSKMQPSCECHCDSKSKKAKDSAPDVAGLQRGLDKAKAQLKKKQDDFQAQAQILQQTTARYKNLELKFTEEQQSAERLQGRVTQLSSQMEGGRVQMNSERLAMGREIEKRDLLLNMARDRYQAATAEIGRLSRLLESAEVRSSRLVEQINRLEEQLNPTSYEPFGDANIADRIRIRNLVDQVQERLAMKAGLTPSGPGELLSLTWRVALGPGVDDTSRVQRAKELLAGKELDQRDRVFLADEEALRHVCQHYSRFRKPGNDLHQLLTREGYLASVRRFLRINPSEDKGHALFAMADYSNCAVPTNVILSRQVYNIYPGKLLRLLFAEPPIAQEVEEIASPNRARSSDDERAEKATQSSVQTGEEEPVTFTTEGQKYNSQKHGRTNSWNFIWDASQDKGKSEGAVLDGDEVRSLQSGHPAGPPAAIQPRRKHSVTSIPKAPVAQGTAGLSEIDYREQLLERREREFDRREREIDRRERELERRERELERRQREFDQEKARWTAGTHGPAQLDEAVKNLKKQLEKDLLAERKRAAEREAELEAKIMNQVNDALEKERQFYGLMRMSDNEVNAMVESSVGYLLQNDEGIADRIRFQSLIYLSQEKLASQAGLSPPQGSDSLSLAWRLAVGPSVVTEERYKKALELLENKELESTTKKLMDNKKAMEYVVEYTSHLRKDGAETNENAFAFGRIPREDYMESVKRQSKDNEAEYEALKALVDFIYP</sequence>
<evidence type="ECO:0000256" key="2">
    <source>
        <dbReference type="SAM" id="MobiDB-lite"/>
    </source>
</evidence>
<accession>A0A409YGX0</accession>
<feature type="region of interest" description="Disordered" evidence="2">
    <location>
        <begin position="1"/>
        <end position="29"/>
    </location>
</feature>
<dbReference type="Proteomes" id="UP000284706">
    <property type="component" value="Unassembled WGS sequence"/>
</dbReference>
<dbReference type="InParanoid" id="A0A409YGX0"/>
<feature type="coiled-coil region" evidence="1">
    <location>
        <begin position="89"/>
        <end position="162"/>
    </location>
</feature>
<keyword evidence="1" id="KW-0175">Coiled coil</keyword>
<feature type="compositionally biased region" description="Polar residues" evidence="2">
    <location>
        <begin position="539"/>
        <end position="548"/>
    </location>
</feature>
<feature type="region of interest" description="Disordered" evidence="2">
    <location>
        <begin position="583"/>
        <end position="603"/>
    </location>
</feature>
<dbReference type="AlphaFoldDB" id="A0A409YGX0"/>
<gene>
    <name evidence="3" type="ORF">CVT26_012106</name>
</gene>
<comment type="caution">
    <text evidence="3">The sequence shown here is derived from an EMBL/GenBank/DDBJ whole genome shotgun (WGS) entry which is preliminary data.</text>
</comment>
<reference evidence="3 4" key="1">
    <citation type="journal article" date="2018" name="Evol. Lett.">
        <title>Horizontal gene cluster transfer increased hallucinogenic mushroom diversity.</title>
        <authorList>
            <person name="Reynolds H.T."/>
            <person name="Vijayakumar V."/>
            <person name="Gluck-Thaler E."/>
            <person name="Korotkin H.B."/>
            <person name="Matheny P.B."/>
            <person name="Slot J.C."/>
        </authorList>
    </citation>
    <scope>NUCLEOTIDE SEQUENCE [LARGE SCALE GENOMIC DNA]</scope>
    <source>
        <strain evidence="3 4">SRW20</strain>
    </source>
</reference>
<evidence type="ECO:0000313" key="4">
    <source>
        <dbReference type="Proteomes" id="UP000284706"/>
    </source>
</evidence>
<feature type="compositionally biased region" description="Basic and acidic residues" evidence="2">
    <location>
        <begin position="636"/>
        <end position="670"/>
    </location>
</feature>
<feature type="region of interest" description="Disordered" evidence="2">
    <location>
        <begin position="636"/>
        <end position="679"/>
    </location>
</feature>
<evidence type="ECO:0000313" key="3">
    <source>
        <dbReference type="EMBL" id="PPR02214.1"/>
    </source>
</evidence>
<dbReference type="STRING" id="231916.A0A409YGX0"/>
<name>A0A409YGX0_9AGAR</name>
<proteinExistence type="predicted"/>
<protein>
    <submittedName>
        <fullName evidence="3">Uncharacterized protein</fullName>
    </submittedName>
</protein>
<dbReference type="OrthoDB" id="3055956at2759"/>
<keyword evidence="4" id="KW-1185">Reference proteome</keyword>
<dbReference type="EMBL" id="NHYE01000865">
    <property type="protein sequence ID" value="PPR02214.1"/>
    <property type="molecule type" value="Genomic_DNA"/>
</dbReference>
<dbReference type="Gene3D" id="1.10.287.1490">
    <property type="match status" value="1"/>
</dbReference>
<feature type="compositionally biased region" description="Basic and acidic residues" evidence="2">
    <location>
        <begin position="515"/>
        <end position="524"/>
    </location>
</feature>
<feature type="coiled-coil region" evidence="1">
    <location>
        <begin position="197"/>
        <end position="252"/>
    </location>
</feature>
<organism evidence="3 4">
    <name type="scientific">Gymnopilus dilepis</name>
    <dbReference type="NCBI Taxonomy" id="231916"/>
    <lineage>
        <taxon>Eukaryota</taxon>
        <taxon>Fungi</taxon>
        <taxon>Dikarya</taxon>
        <taxon>Basidiomycota</taxon>
        <taxon>Agaricomycotina</taxon>
        <taxon>Agaricomycetes</taxon>
        <taxon>Agaricomycetidae</taxon>
        <taxon>Agaricales</taxon>
        <taxon>Agaricineae</taxon>
        <taxon>Hymenogastraceae</taxon>
        <taxon>Gymnopilus</taxon>
    </lineage>
</organism>